<evidence type="ECO:0000313" key="20">
    <source>
        <dbReference type="Proteomes" id="UP000276901"/>
    </source>
</evidence>
<evidence type="ECO:0000256" key="7">
    <source>
        <dbReference type="ARBA" id="ARBA00022475"/>
    </source>
</evidence>
<dbReference type="InterPro" id="IPR023424">
    <property type="entry name" value="OadG"/>
</dbReference>
<comment type="subcellular location">
    <subcellularLocation>
        <location evidence="3 16 17">Cell membrane</location>
        <topology evidence="3 16 17">Single-pass membrane protein</topology>
    </subcellularLocation>
</comment>
<evidence type="ECO:0000256" key="14">
    <source>
        <dbReference type="ARBA" id="ARBA00023201"/>
    </source>
</evidence>
<comment type="cofactor">
    <cofactor evidence="1 16 17">
        <name>Na(+)</name>
        <dbReference type="ChEBI" id="CHEBI:29101"/>
    </cofactor>
</comment>
<comment type="function">
    <text evidence="2 16 17">Catalyzes the decarboxylation of oxaloacetate coupled to Na(+) translocation.</text>
</comment>
<feature type="transmembrane region" description="Helical" evidence="16 17">
    <location>
        <begin position="12"/>
        <end position="32"/>
    </location>
</feature>
<evidence type="ECO:0000256" key="11">
    <source>
        <dbReference type="ARBA" id="ARBA00023053"/>
    </source>
</evidence>
<comment type="catalytic activity">
    <reaction evidence="15 16 17">
        <text>oxaloacetate + 2 Na(+)(in) + H(+) = pyruvate + 2 Na(+)(out) + CO2</text>
        <dbReference type="Rhea" id="RHEA:57724"/>
        <dbReference type="ChEBI" id="CHEBI:15361"/>
        <dbReference type="ChEBI" id="CHEBI:15378"/>
        <dbReference type="ChEBI" id="CHEBI:16452"/>
        <dbReference type="ChEBI" id="CHEBI:16526"/>
        <dbReference type="ChEBI" id="CHEBI:29101"/>
        <dbReference type="EC" id="7.2.4.2"/>
    </reaction>
</comment>
<evidence type="ECO:0000256" key="17">
    <source>
        <dbReference type="RuleBase" id="RU004278"/>
    </source>
</evidence>
<organism evidence="18 21">
    <name type="scientific">Frederiksenia canicola</name>
    <dbReference type="NCBI Taxonomy" id="123824"/>
    <lineage>
        <taxon>Bacteria</taxon>
        <taxon>Pseudomonadati</taxon>
        <taxon>Pseudomonadota</taxon>
        <taxon>Gammaproteobacteria</taxon>
        <taxon>Pasteurellales</taxon>
        <taxon>Pasteurellaceae</taxon>
        <taxon>Frederiksenia</taxon>
    </lineage>
</organism>
<evidence type="ECO:0000256" key="1">
    <source>
        <dbReference type="ARBA" id="ARBA00001959"/>
    </source>
</evidence>
<dbReference type="Proteomes" id="UP000276901">
    <property type="component" value="Unassembled WGS sequence"/>
</dbReference>
<evidence type="ECO:0000256" key="3">
    <source>
        <dbReference type="ARBA" id="ARBA00004162"/>
    </source>
</evidence>
<dbReference type="EMBL" id="CP015029">
    <property type="protein sequence ID" value="QIM64085.1"/>
    <property type="molecule type" value="Genomic_DNA"/>
</dbReference>
<name>A0AAE6X3F5_9PAST</name>
<evidence type="ECO:0000313" key="19">
    <source>
        <dbReference type="EMBL" id="RPE93615.1"/>
    </source>
</evidence>
<dbReference type="AlphaFoldDB" id="A0AAE6X3F5"/>
<keyword evidence="7 16" id="KW-1003">Cell membrane</keyword>
<dbReference type="KEGG" id="fcl:A4G17_00780"/>
<dbReference type="HAMAP" id="MF_00404">
    <property type="entry name" value="OadG"/>
    <property type="match status" value="1"/>
</dbReference>
<gene>
    <name evidence="16" type="primary">oadG</name>
    <name evidence="18" type="ORF">A4G17_00780</name>
    <name evidence="19" type="ORF">EDC49_1127</name>
</gene>
<sequence>MTNTELLQEGLNLMFAGVGFVMLFLLILIYAIQLMSALVNRFFPEPLETPAVSPPTTQTVPPTDFDHLRPVIVAAIAHHRRQQGLK</sequence>
<keyword evidence="14 16" id="KW-0739">Sodium transport</keyword>
<keyword evidence="11 16" id="KW-0915">Sodium</keyword>
<reference evidence="19 20" key="2">
    <citation type="submission" date="2018-11" db="EMBL/GenBank/DDBJ databases">
        <title>Genomic Encyclopedia of Type Strains, Phase IV (KMG-IV): sequencing the most valuable type-strain genomes for metagenomic binning, comparative biology and taxonomic classification.</title>
        <authorList>
            <person name="Goeker M."/>
        </authorList>
    </citation>
    <scope>NUCLEOTIDE SEQUENCE [LARGE SCALE GENOMIC DNA]</scope>
    <source>
        <strain evidence="19 20">DSM 25797</strain>
    </source>
</reference>
<dbReference type="GO" id="GO:0005886">
    <property type="term" value="C:plasma membrane"/>
    <property type="evidence" value="ECO:0007669"/>
    <property type="project" value="UniProtKB-SubCell"/>
</dbReference>
<keyword evidence="6 16" id="KW-0813">Transport</keyword>
<evidence type="ECO:0000256" key="2">
    <source>
        <dbReference type="ARBA" id="ARBA00003002"/>
    </source>
</evidence>
<evidence type="ECO:0000256" key="4">
    <source>
        <dbReference type="ARBA" id="ARBA00005844"/>
    </source>
</evidence>
<keyword evidence="13 16" id="KW-0472">Membrane</keyword>
<evidence type="ECO:0000256" key="16">
    <source>
        <dbReference type="HAMAP-Rule" id="MF_00404"/>
    </source>
</evidence>
<keyword evidence="10 16" id="KW-1133">Transmembrane helix</keyword>
<dbReference type="EMBL" id="RKQT01000002">
    <property type="protein sequence ID" value="RPE93615.1"/>
    <property type="molecule type" value="Genomic_DNA"/>
</dbReference>
<evidence type="ECO:0000256" key="9">
    <source>
        <dbReference type="ARBA" id="ARBA00022967"/>
    </source>
</evidence>
<keyword evidence="20" id="KW-1185">Reference proteome</keyword>
<dbReference type="NCBIfam" id="TIGR01195">
    <property type="entry name" value="oadG_fam"/>
    <property type="match status" value="1"/>
</dbReference>
<evidence type="ECO:0000313" key="21">
    <source>
        <dbReference type="Proteomes" id="UP000502287"/>
    </source>
</evidence>
<keyword evidence="8 16" id="KW-0812">Transmembrane</keyword>
<accession>A0AAE6X3F5</accession>
<comment type="similarity">
    <text evidence="4 16 17">Belongs to the OadG family.</text>
</comment>
<evidence type="ECO:0000256" key="8">
    <source>
        <dbReference type="ARBA" id="ARBA00022692"/>
    </source>
</evidence>
<dbReference type="InterPro" id="IPR005899">
    <property type="entry name" value="Na_pump_deCOase"/>
</dbReference>
<dbReference type="GO" id="GO:0015451">
    <property type="term" value="F:decarboxylation-driven active transmembrane transporter activity"/>
    <property type="evidence" value="ECO:0007669"/>
    <property type="project" value="UniProtKB-EC"/>
</dbReference>
<evidence type="ECO:0000313" key="18">
    <source>
        <dbReference type="EMBL" id="QIM64085.1"/>
    </source>
</evidence>
<dbReference type="EC" id="7.2.4.2" evidence="16"/>
<evidence type="ECO:0000256" key="12">
    <source>
        <dbReference type="ARBA" id="ARBA00023065"/>
    </source>
</evidence>
<evidence type="ECO:0000256" key="10">
    <source>
        <dbReference type="ARBA" id="ARBA00022989"/>
    </source>
</evidence>
<keyword evidence="9 16" id="KW-1278">Translocase</keyword>
<comment type="subunit">
    <text evidence="5 16">Heterotrimer of an alpha, a beta and a gamma subunit.</text>
</comment>
<proteinExistence type="inferred from homology"/>
<dbReference type="GO" id="GO:0036376">
    <property type="term" value="P:sodium ion export across plasma membrane"/>
    <property type="evidence" value="ECO:0007669"/>
    <property type="project" value="InterPro"/>
</dbReference>
<evidence type="ECO:0000256" key="5">
    <source>
        <dbReference type="ARBA" id="ARBA00011869"/>
    </source>
</evidence>
<evidence type="ECO:0000256" key="15">
    <source>
        <dbReference type="ARBA" id="ARBA00048176"/>
    </source>
</evidence>
<reference evidence="18 21" key="1">
    <citation type="submission" date="2016-03" db="EMBL/GenBank/DDBJ databases">
        <authorList>
            <person name="Hansen M.J."/>
            <person name="Bojesen A.M."/>
            <person name="Planet P."/>
        </authorList>
    </citation>
    <scope>NUCLEOTIDE SEQUENCE [LARGE SCALE GENOMIC DNA]</scope>
    <source>
        <strain evidence="18 21">HPA 21</strain>
    </source>
</reference>
<evidence type="ECO:0000256" key="6">
    <source>
        <dbReference type="ARBA" id="ARBA00022448"/>
    </source>
</evidence>
<protein>
    <recommendedName>
        <fullName evidence="16">Probable oxaloacetate decarboxylase gamma chain</fullName>
        <ecNumber evidence="16">7.2.4.2</ecNumber>
    </recommendedName>
</protein>
<dbReference type="Pfam" id="PF04277">
    <property type="entry name" value="OAD_gamma"/>
    <property type="match status" value="1"/>
</dbReference>
<keyword evidence="12 16" id="KW-0406">Ion transport</keyword>
<evidence type="ECO:0000256" key="13">
    <source>
        <dbReference type="ARBA" id="ARBA00023136"/>
    </source>
</evidence>
<dbReference type="GO" id="GO:0008948">
    <property type="term" value="F:oxaloacetate decarboxylase activity"/>
    <property type="evidence" value="ECO:0007669"/>
    <property type="project" value="UniProtKB-UniRule"/>
</dbReference>
<dbReference type="Proteomes" id="UP000502287">
    <property type="component" value="Chromosome"/>
</dbReference>
<dbReference type="NCBIfam" id="NF002792">
    <property type="entry name" value="PRK02919.1"/>
    <property type="match status" value="1"/>
</dbReference>
<dbReference type="GO" id="GO:0015081">
    <property type="term" value="F:sodium ion transmembrane transporter activity"/>
    <property type="evidence" value="ECO:0007669"/>
    <property type="project" value="UniProtKB-UniRule"/>
</dbReference>
<dbReference type="RefSeq" id="WP_123956772.1">
    <property type="nucleotide sequence ID" value="NZ_CP015029.1"/>
</dbReference>